<name>A0ABR1F3J4_9ASCO</name>
<feature type="domain" description="CTLH" evidence="3">
    <location>
        <begin position="429"/>
        <end position="486"/>
    </location>
</feature>
<evidence type="ECO:0000259" key="3">
    <source>
        <dbReference type="PROSITE" id="PS50897"/>
    </source>
</evidence>
<accession>A0ABR1F3J4</accession>
<dbReference type="InterPro" id="IPR001870">
    <property type="entry name" value="B30.2/SPRY"/>
</dbReference>
<evidence type="ECO:0000256" key="1">
    <source>
        <dbReference type="SAM" id="MobiDB-lite"/>
    </source>
</evidence>
<evidence type="ECO:0000259" key="2">
    <source>
        <dbReference type="PROSITE" id="PS50188"/>
    </source>
</evidence>
<comment type="caution">
    <text evidence="4">The sequence shown here is derived from an EMBL/GenBank/DDBJ whole genome shotgun (WGS) entry which is preliminary data.</text>
</comment>
<proteinExistence type="predicted"/>
<dbReference type="Gene3D" id="2.60.120.920">
    <property type="match status" value="1"/>
</dbReference>
<protein>
    <submittedName>
        <fullName evidence="4">Ran-binding protein</fullName>
    </submittedName>
</protein>
<feature type="compositionally biased region" description="Low complexity" evidence="1">
    <location>
        <begin position="1"/>
        <end position="18"/>
    </location>
</feature>
<feature type="region of interest" description="Disordered" evidence="1">
    <location>
        <begin position="493"/>
        <end position="525"/>
    </location>
</feature>
<dbReference type="InterPro" id="IPR035782">
    <property type="entry name" value="SPRY_RanBP9/10"/>
</dbReference>
<gene>
    <name evidence="4" type="ORF">BZA70DRAFT_280692</name>
</gene>
<feature type="compositionally biased region" description="Low complexity" evidence="1">
    <location>
        <begin position="46"/>
        <end position="72"/>
    </location>
</feature>
<dbReference type="EMBL" id="JBBJBU010000008">
    <property type="protein sequence ID" value="KAK7204415.1"/>
    <property type="molecule type" value="Genomic_DNA"/>
</dbReference>
<dbReference type="SUPFAM" id="SSF49899">
    <property type="entry name" value="Concanavalin A-like lectins/glucanases"/>
    <property type="match status" value="1"/>
</dbReference>
<dbReference type="Pfam" id="PF10607">
    <property type="entry name" value="CTLH"/>
    <property type="match status" value="1"/>
</dbReference>
<dbReference type="SMART" id="SM00668">
    <property type="entry name" value="CTLH"/>
    <property type="match status" value="1"/>
</dbReference>
<dbReference type="InterPro" id="IPR043136">
    <property type="entry name" value="B30.2/SPRY_sf"/>
</dbReference>
<dbReference type="InterPro" id="IPR024964">
    <property type="entry name" value="CTLH/CRA"/>
</dbReference>
<dbReference type="PROSITE" id="PS50188">
    <property type="entry name" value="B302_SPRY"/>
    <property type="match status" value="1"/>
</dbReference>
<dbReference type="PANTHER" id="PTHR12864">
    <property type="entry name" value="RAN BINDING PROTEIN 9-RELATED"/>
    <property type="match status" value="1"/>
</dbReference>
<feature type="region of interest" description="Disordered" evidence="1">
    <location>
        <begin position="561"/>
        <end position="599"/>
    </location>
</feature>
<dbReference type="InterPro" id="IPR050618">
    <property type="entry name" value="Ubq-SigPath_Reg"/>
</dbReference>
<sequence>MASFAAKAGKKPAVPAAPLSDGRFTKLPSYLEGTAYAEILENALASAPDPSTQQQQQLQQQQQSPSDSSFSSFKRDSISQFKQPGYVIQDPLDSTSFIVPSVGSVDVPAETAASVSLHRRFGDADVDRSSSFSARLLESPAPPPLPSCWSPEGSPSSLELSNDKLEIIYKSESSKPTDKDAASMRANHPIPPQCGLYYFEVEIVCGKEGSIGIGFCGPKMPLAKMPGLVQDSWGYHGVDGNTFACQANGMPSYPYGPEFTTNDVIGCAINFRNGSVFYTKNGISLGIAFNDIKESRLYPAVGMRSHGEHIRVNFGQQPFVFDIDAYMIEEKAKTYKQISSYPLPAELVSNATTAASSSSAGGSGASDAALSRLIHKLIASYLGYNGYVESARAFADDVKSESSAFSTALYGRSATAGGAADFQILEDVETVNRQQIRTAVLEGNIDRALKLAEHFFPKVFKEDPKILFQLRCRKFVELMRACALAREKEKEGGVFDEQAAAQSEDQEMADFTTIDSEKSPSSTTAVKNADELLSEALKYGQKLREDYKGVTFPAKSTAAPAPVLSTSSASSSSLSPASSSSTPSPQHPSSTTSSPPVSSVLDAQKALTDIFSLMAYPDPLQSPVAHLLSEHGRAAVAEDLNAAILVSEGKSSVAPLEKLIKHTTVLIHELAEHGGQASFVNIRRDFLSS</sequence>
<feature type="region of interest" description="Disordered" evidence="1">
    <location>
        <begin position="1"/>
        <end position="24"/>
    </location>
</feature>
<evidence type="ECO:0000313" key="5">
    <source>
        <dbReference type="Proteomes" id="UP001498771"/>
    </source>
</evidence>
<dbReference type="InterPro" id="IPR013144">
    <property type="entry name" value="CRA_dom"/>
</dbReference>
<dbReference type="Proteomes" id="UP001498771">
    <property type="component" value="Unassembled WGS sequence"/>
</dbReference>
<dbReference type="SMART" id="SM00449">
    <property type="entry name" value="SPRY"/>
    <property type="match status" value="1"/>
</dbReference>
<organism evidence="4 5">
    <name type="scientific">Myxozyma melibiosi</name>
    <dbReference type="NCBI Taxonomy" id="54550"/>
    <lineage>
        <taxon>Eukaryota</taxon>
        <taxon>Fungi</taxon>
        <taxon>Dikarya</taxon>
        <taxon>Ascomycota</taxon>
        <taxon>Saccharomycotina</taxon>
        <taxon>Lipomycetes</taxon>
        <taxon>Lipomycetales</taxon>
        <taxon>Lipomycetaceae</taxon>
        <taxon>Myxozyma</taxon>
    </lineage>
</organism>
<feature type="region of interest" description="Disordered" evidence="1">
    <location>
        <begin position="42"/>
        <end position="75"/>
    </location>
</feature>
<keyword evidence="5" id="KW-1185">Reference proteome</keyword>
<feature type="compositionally biased region" description="Low complexity" evidence="1">
    <location>
        <begin position="147"/>
        <end position="157"/>
    </location>
</feature>
<dbReference type="Pfam" id="PF00622">
    <property type="entry name" value="SPRY"/>
    <property type="match status" value="1"/>
</dbReference>
<dbReference type="CDD" id="cd12909">
    <property type="entry name" value="SPRY_RanBP9_10"/>
    <property type="match status" value="1"/>
</dbReference>
<dbReference type="PROSITE" id="PS50896">
    <property type="entry name" value="LISH"/>
    <property type="match status" value="1"/>
</dbReference>
<dbReference type="InterPro" id="IPR006595">
    <property type="entry name" value="CTLH_C"/>
</dbReference>
<evidence type="ECO:0000313" key="4">
    <source>
        <dbReference type="EMBL" id="KAK7204415.1"/>
    </source>
</evidence>
<feature type="region of interest" description="Disordered" evidence="1">
    <location>
        <begin position="137"/>
        <end position="157"/>
    </location>
</feature>
<reference evidence="4 5" key="1">
    <citation type="submission" date="2024-03" db="EMBL/GenBank/DDBJ databases">
        <title>Genome-scale model development and genomic sequencing of the oleaginous clade Lipomyces.</title>
        <authorList>
            <consortium name="Lawrence Berkeley National Laboratory"/>
            <person name="Czajka J.J."/>
            <person name="Han Y."/>
            <person name="Kim J."/>
            <person name="Mondo S.J."/>
            <person name="Hofstad B.A."/>
            <person name="Robles A."/>
            <person name="Haridas S."/>
            <person name="Riley R."/>
            <person name="LaButti K."/>
            <person name="Pangilinan J."/>
            <person name="Andreopoulos W."/>
            <person name="Lipzen A."/>
            <person name="Yan J."/>
            <person name="Wang M."/>
            <person name="Ng V."/>
            <person name="Grigoriev I.V."/>
            <person name="Spatafora J.W."/>
            <person name="Magnuson J.K."/>
            <person name="Baker S.E."/>
            <person name="Pomraning K.R."/>
        </authorList>
    </citation>
    <scope>NUCLEOTIDE SEQUENCE [LARGE SCALE GENOMIC DNA]</scope>
    <source>
        <strain evidence="4 5">Phaff 52-87</strain>
    </source>
</reference>
<dbReference type="InterPro" id="IPR003877">
    <property type="entry name" value="SPRY_dom"/>
</dbReference>
<dbReference type="SMART" id="SM00757">
    <property type="entry name" value="CRA"/>
    <property type="match status" value="1"/>
</dbReference>
<dbReference type="PROSITE" id="PS50897">
    <property type="entry name" value="CTLH"/>
    <property type="match status" value="1"/>
</dbReference>
<dbReference type="InterPro" id="IPR006594">
    <property type="entry name" value="LisH"/>
</dbReference>
<dbReference type="RefSeq" id="XP_064767448.1">
    <property type="nucleotide sequence ID" value="XM_064913013.1"/>
</dbReference>
<dbReference type="InterPro" id="IPR013320">
    <property type="entry name" value="ConA-like_dom_sf"/>
</dbReference>
<feature type="domain" description="B30.2/SPRY" evidence="2">
    <location>
        <begin position="127"/>
        <end position="319"/>
    </location>
</feature>
<dbReference type="GeneID" id="90038525"/>